<sequence>MGVTTIVFDKWPERLYALGELMTIVIERGSGGHQNAADRRLRPARTHRTDRAGPAASGDRRGASRPRPRR</sequence>
<protein>
    <submittedName>
        <fullName evidence="2">Uncharacterized protein</fullName>
    </submittedName>
</protein>
<feature type="region of interest" description="Disordered" evidence="1">
    <location>
        <begin position="28"/>
        <end position="70"/>
    </location>
</feature>
<evidence type="ECO:0000313" key="2">
    <source>
        <dbReference type="EMBL" id="CDZ91235.1"/>
    </source>
</evidence>
<accession>A0A098BSN7</accession>
<feature type="compositionally biased region" description="Basic and acidic residues" evidence="1">
    <location>
        <begin position="36"/>
        <end position="51"/>
    </location>
</feature>
<dbReference type="EMBL" id="CCSD01000097">
    <property type="protein sequence ID" value="CDZ91235.1"/>
    <property type="molecule type" value="Genomic_DNA"/>
</dbReference>
<name>A0A098BSN7_9NOCA</name>
<reference evidence="2 3" key="1">
    <citation type="journal article" date="2014" name="Genome Announc.">
        <title>Draft Genome Sequence of Propane- and Butane-Oxidizing Actinobacterium Rhodococcus ruber IEGM 231.</title>
        <authorList>
            <person name="Ivshina I.B."/>
            <person name="Kuyukina M.S."/>
            <person name="Krivoruchko A.V."/>
            <person name="Barbe V."/>
            <person name="Fischer C."/>
        </authorList>
    </citation>
    <scope>NUCLEOTIDE SEQUENCE [LARGE SCALE GENOMIC DNA]</scope>
</reference>
<evidence type="ECO:0000256" key="1">
    <source>
        <dbReference type="SAM" id="MobiDB-lite"/>
    </source>
</evidence>
<dbReference type="AlphaFoldDB" id="A0A098BSN7"/>
<proteinExistence type="predicted"/>
<gene>
    <name evidence="2" type="ORF">RHRU231_820005</name>
</gene>
<organism evidence="2 3">
    <name type="scientific">Rhodococcus ruber</name>
    <dbReference type="NCBI Taxonomy" id="1830"/>
    <lineage>
        <taxon>Bacteria</taxon>
        <taxon>Bacillati</taxon>
        <taxon>Actinomycetota</taxon>
        <taxon>Actinomycetes</taxon>
        <taxon>Mycobacteriales</taxon>
        <taxon>Nocardiaceae</taxon>
        <taxon>Rhodococcus</taxon>
    </lineage>
</organism>
<evidence type="ECO:0000313" key="3">
    <source>
        <dbReference type="Proteomes" id="UP000042997"/>
    </source>
</evidence>
<dbReference type="Proteomes" id="UP000042997">
    <property type="component" value="Unassembled WGS sequence"/>
</dbReference>